<dbReference type="InterPro" id="IPR029063">
    <property type="entry name" value="SAM-dependent_MTases_sf"/>
</dbReference>
<keyword evidence="1" id="KW-0808">Transferase</keyword>
<protein>
    <submittedName>
        <fullName evidence="1">Methyltransferase domain-containing protein</fullName>
    </submittedName>
</protein>
<keyword evidence="1" id="KW-0489">Methyltransferase</keyword>
<dbReference type="Gene3D" id="3.40.50.150">
    <property type="entry name" value="Vaccinia Virus protein VP39"/>
    <property type="match status" value="1"/>
</dbReference>
<dbReference type="Pfam" id="PF13578">
    <property type="entry name" value="Methyltransf_24"/>
    <property type="match status" value="1"/>
</dbReference>
<proteinExistence type="predicted"/>
<evidence type="ECO:0000313" key="1">
    <source>
        <dbReference type="EMBL" id="SDA61664.1"/>
    </source>
</evidence>
<dbReference type="Proteomes" id="UP000323439">
    <property type="component" value="Unassembled WGS sequence"/>
</dbReference>
<dbReference type="SUPFAM" id="SSF53335">
    <property type="entry name" value="S-adenosyl-L-methionine-dependent methyltransferases"/>
    <property type="match status" value="1"/>
</dbReference>
<evidence type="ECO:0000313" key="2">
    <source>
        <dbReference type="Proteomes" id="UP000323439"/>
    </source>
</evidence>
<dbReference type="EMBL" id="FMXB01000013">
    <property type="protein sequence ID" value="SDA61664.1"/>
    <property type="molecule type" value="Genomic_DNA"/>
</dbReference>
<reference evidence="1 2" key="1">
    <citation type="submission" date="2016-10" db="EMBL/GenBank/DDBJ databases">
        <authorList>
            <person name="Varghese N."/>
            <person name="Submissions S."/>
        </authorList>
    </citation>
    <scope>NUCLEOTIDE SEQUENCE [LARGE SCALE GENOMIC DNA]</scope>
    <source>
        <strain evidence="1 2">DSM 16643</strain>
    </source>
</reference>
<name>A0A1G5WUS4_9EURY</name>
<accession>A0A1G5WUS4</accession>
<dbReference type="RefSeq" id="WP_149732221.1">
    <property type="nucleotide sequence ID" value="NZ_FMXB01000013.1"/>
</dbReference>
<dbReference type="GO" id="GO:0032259">
    <property type="term" value="P:methylation"/>
    <property type="evidence" value="ECO:0007669"/>
    <property type="project" value="UniProtKB-KW"/>
</dbReference>
<sequence>MTEIELIAGKISEDDNTTLVEMSEDEIWFLKHFIETYNPKKIVEIGVASGGNTVNLLKWKDKDTKLFSVDISTYWWKDNTKLTGFMASELDNTENWKLYNGYDYLDVYKEIGEDIDCIIIDTTHVMPGECLTFLATLPQLKDGCVVILHDIHLNMLRYSRKQFKNIDSVQFCTGLLFGSVRSNEKWILKTDSMSNIGAFIVDDTTRDHIKDLFHALCTSWHMFPAGINFFEYKMFIKENYSPECSKIFNACADLHAGYFDVNIHKTSDSARIDLLNNRNRDSTVEILNAPDEVDVDFPGWFEWKEGKGAVLRTEAQSFDIKLKCVNDGELTVYLRGPDIRNISGKRVPSYVDYTNFKINGDDILNEKTTVCHDDSYIYKKDVKDGEIVDLSFKWEYHLAPTIPFE</sequence>
<organism evidence="1 2">
    <name type="scientific">Methanobrevibacter millerae</name>
    <dbReference type="NCBI Taxonomy" id="230361"/>
    <lineage>
        <taxon>Archaea</taxon>
        <taxon>Methanobacteriati</taxon>
        <taxon>Methanobacteriota</taxon>
        <taxon>Methanomada group</taxon>
        <taxon>Methanobacteria</taxon>
        <taxon>Methanobacteriales</taxon>
        <taxon>Methanobacteriaceae</taxon>
        <taxon>Methanobrevibacter</taxon>
    </lineage>
</organism>
<dbReference type="GO" id="GO:0008168">
    <property type="term" value="F:methyltransferase activity"/>
    <property type="evidence" value="ECO:0007669"/>
    <property type="project" value="UniProtKB-KW"/>
</dbReference>
<gene>
    <name evidence="1" type="ORF">SAMN02910315_01694</name>
</gene>
<keyword evidence="2" id="KW-1185">Reference proteome</keyword>
<dbReference type="AlphaFoldDB" id="A0A1G5WUS4"/>